<name>A0A830HPD6_9CHLO</name>
<keyword evidence="3" id="KW-1185">Reference proteome</keyword>
<feature type="region of interest" description="Disordered" evidence="1">
    <location>
        <begin position="369"/>
        <end position="457"/>
    </location>
</feature>
<protein>
    <submittedName>
        <fullName evidence="2">Uncharacterized protein</fullName>
    </submittedName>
</protein>
<accession>A0A830HPD6</accession>
<evidence type="ECO:0000256" key="1">
    <source>
        <dbReference type="SAM" id="MobiDB-lite"/>
    </source>
</evidence>
<comment type="caution">
    <text evidence="2">The sequence shown here is derived from an EMBL/GenBank/DDBJ whole genome shotgun (WGS) entry which is preliminary data.</text>
</comment>
<sequence length="483" mass="51360">MGKWWFSSWISRTAKRFVVLQSGIQSGNQRNKTFKGTQRDRSWERAVCPSEKGAAAARALADHAGRHEEVAASLAIDAHALGSALSAARFDKVRRVREGVLRATDALRHVIGDAVDACFGSPSAGEARVPQGVAERRRTDGGGRASPSVEIYVPGHDAPVDAEAMPEMVPPKVGDRMRAMEARAAVLAAGAASPTKVHRNPLFVVDDTPPSSSNAAAAAAAAATATATASTAAAAKVAAAVASANPKGNPLVARAEDSLMQLAEASLFERLEGALPGLGMQGRLEPALRQLLRAQIADLASFYRRKCGERIEARVAEYRAAVQKLRSDLQRDVRDIHTATNVAIDAEVRVFAKEQLPKIAEMLMPRRAADGAAGAAAPPPTRNETPPPTRIETPPPPVQAKDEKGDDDDDKEEKIVTKKMGAVSTPVQNALGEWVEDDEQREQKAPKSPLDAAKQDSAFVADYRATLSASSSKKTSASQEEEQ</sequence>
<organism evidence="2 3">
    <name type="scientific">Pycnococcus provasolii</name>
    <dbReference type="NCBI Taxonomy" id="41880"/>
    <lineage>
        <taxon>Eukaryota</taxon>
        <taxon>Viridiplantae</taxon>
        <taxon>Chlorophyta</taxon>
        <taxon>Pseudoscourfieldiophyceae</taxon>
        <taxon>Pseudoscourfieldiales</taxon>
        <taxon>Pycnococcaceae</taxon>
        <taxon>Pycnococcus</taxon>
    </lineage>
</organism>
<evidence type="ECO:0000313" key="3">
    <source>
        <dbReference type="Proteomes" id="UP000660262"/>
    </source>
</evidence>
<feature type="compositionally biased region" description="Pro residues" evidence="1">
    <location>
        <begin position="377"/>
        <end position="398"/>
    </location>
</feature>
<evidence type="ECO:0000313" key="2">
    <source>
        <dbReference type="EMBL" id="GHP06929.1"/>
    </source>
</evidence>
<dbReference type="AlphaFoldDB" id="A0A830HPD6"/>
<dbReference type="EMBL" id="BNJQ01000014">
    <property type="protein sequence ID" value="GHP06929.1"/>
    <property type="molecule type" value="Genomic_DNA"/>
</dbReference>
<feature type="region of interest" description="Disordered" evidence="1">
    <location>
        <begin position="122"/>
        <end position="148"/>
    </location>
</feature>
<reference evidence="2" key="1">
    <citation type="submission" date="2020-10" db="EMBL/GenBank/DDBJ databases">
        <title>Unveiling of a novel bifunctional photoreceptor, Dualchrome1, isolated from a cosmopolitan green alga.</title>
        <authorList>
            <person name="Suzuki S."/>
            <person name="Kawachi M."/>
        </authorList>
    </citation>
    <scope>NUCLEOTIDE SEQUENCE</scope>
    <source>
        <strain evidence="2">NIES 2893</strain>
    </source>
</reference>
<dbReference type="Proteomes" id="UP000660262">
    <property type="component" value="Unassembled WGS sequence"/>
</dbReference>
<proteinExistence type="predicted"/>
<gene>
    <name evidence="2" type="ORF">PPROV_000567300</name>
</gene>